<organism evidence="6 7">
    <name type="scientific">Flavobacterium arundinis</name>
    <dbReference type="NCBI Taxonomy" id="3139143"/>
    <lineage>
        <taxon>Bacteria</taxon>
        <taxon>Pseudomonadati</taxon>
        <taxon>Bacteroidota</taxon>
        <taxon>Flavobacteriia</taxon>
        <taxon>Flavobacteriales</taxon>
        <taxon>Flavobacteriaceae</taxon>
        <taxon>Flavobacterium</taxon>
    </lineage>
</organism>
<keyword evidence="1 2" id="KW-0732">Signal</keyword>
<name>A0ABU9HZM9_9FLAO</name>
<dbReference type="Pfam" id="PF16173">
    <property type="entry name" value="DUF4874"/>
    <property type="match status" value="1"/>
</dbReference>
<feature type="domain" description="DUF4874" evidence="4">
    <location>
        <begin position="32"/>
        <end position="202"/>
    </location>
</feature>
<feature type="domain" description="Secretion system C-terminal sorting" evidence="5">
    <location>
        <begin position="460"/>
        <end position="529"/>
    </location>
</feature>
<sequence length="532" mass="59815">MKTILLFLFLCCCSIIAKAQTPYLGSDETFANPDRGFYKFTETHSGNYTLLNQATVTGYRLNENITLIYRGFYLENFVNSNISQEYLDNMQLDFNVIRNAGIKVIVRFVYNNTPQDASKTRILSHINQLGNVLAENADVISTVQAGFIGSYGEWWGTTQAEFGGWGYNNTPLNATNYSNRREIVDALLDVLPENIMVQVRTPFYKMNMYASDPQSANAMRVGFHNDCFLASSDDVGTYNSSTIEQERIYMHEQTVSVPMNGETCGLNPPRSECTTAIDELTYFHWSSLNKDYNPDVLNSWIPQCYTQIENALGYRFRLISATLPDEVPLNQNLSFTLNLQNNGFAAPFNQRIAYIVLRNTITGQEFKAPLTSDPRTWLGPEELVITESLTFEGVNEGTYNMYLFLPDPDATLSIRPEYAIRFANENMWEPTTGYNNLNHTVTVEPPLGLQEHLTGRIVVSPVPANNVLAVSLTIPGSYSVIMMNTLGQEVSSYSNVSQGITMPVSNLPEGIYYVKISGNSDSMIKRIIVKHD</sequence>
<keyword evidence="7" id="KW-1185">Reference proteome</keyword>
<comment type="caution">
    <text evidence="6">The sequence shown here is derived from an EMBL/GenBank/DDBJ whole genome shotgun (WGS) entry which is preliminary data.</text>
</comment>
<dbReference type="NCBIfam" id="TIGR04183">
    <property type="entry name" value="Por_Secre_tail"/>
    <property type="match status" value="1"/>
</dbReference>
<feature type="chain" id="PRO_5045963257" evidence="2">
    <location>
        <begin position="20"/>
        <end position="532"/>
    </location>
</feature>
<evidence type="ECO:0000259" key="4">
    <source>
        <dbReference type="Pfam" id="PF16173"/>
    </source>
</evidence>
<evidence type="ECO:0000313" key="7">
    <source>
        <dbReference type="Proteomes" id="UP001464555"/>
    </source>
</evidence>
<feature type="domain" description="DUF4832" evidence="3">
    <location>
        <begin position="220"/>
        <end position="424"/>
    </location>
</feature>
<dbReference type="Proteomes" id="UP001464555">
    <property type="component" value="Unassembled WGS sequence"/>
</dbReference>
<evidence type="ECO:0000256" key="2">
    <source>
        <dbReference type="SAM" id="SignalP"/>
    </source>
</evidence>
<evidence type="ECO:0000259" key="3">
    <source>
        <dbReference type="Pfam" id="PF16116"/>
    </source>
</evidence>
<dbReference type="Pfam" id="PF18962">
    <property type="entry name" value="Por_Secre_tail"/>
    <property type="match status" value="1"/>
</dbReference>
<reference evidence="6 7" key="1">
    <citation type="submission" date="2024-04" db="EMBL/GenBank/DDBJ databases">
        <title>Flavobacterium sp. DGU11 16S ribosomal RNA gene Genome sequencing and assembly.</title>
        <authorList>
            <person name="Park S."/>
        </authorList>
    </citation>
    <scope>NUCLEOTIDE SEQUENCE [LARGE SCALE GENOMIC DNA]</scope>
    <source>
        <strain evidence="6 7">DGU11</strain>
    </source>
</reference>
<dbReference type="Pfam" id="PF16116">
    <property type="entry name" value="DUF4832"/>
    <property type="match status" value="1"/>
</dbReference>
<gene>
    <name evidence="6" type="ORF">AAEO56_15230</name>
</gene>
<accession>A0ABU9HZM9</accession>
<evidence type="ECO:0000259" key="5">
    <source>
        <dbReference type="Pfam" id="PF18962"/>
    </source>
</evidence>
<feature type="signal peptide" evidence="2">
    <location>
        <begin position="1"/>
        <end position="19"/>
    </location>
</feature>
<protein>
    <submittedName>
        <fullName evidence="6">DUF4832 domain-containing protein</fullName>
    </submittedName>
</protein>
<dbReference type="EMBL" id="JBBYHR010000009">
    <property type="protein sequence ID" value="MEL1245626.1"/>
    <property type="molecule type" value="Genomic_DNA"/>
</dbReference>
<dbReference type="InterPro" id="IPR032267">
    <property type="entry name" value="DUF4832"/>
</dbReference>
<evidence type="ECO:0000256" key="1">
    <source>
        <dbReference type="ARBA" id="ARBA00022729"/>
    </source>
</evidence>
<dbReference type="InterPro" id="IPR032379">
    <property type="entry name" value="DUF4874"/>
</dbReference>
<dbReference type="InterPro" id="IPR026444">
    <property type="entry name" value="Secre_tail"/>
</dbReference>
<dbReference type="RefSeq" id="WP_341697920.1">
    <property type="nucleotide sequence ID" value="NZ_JBBYHR010000009.1"/>
</dbReference>
<proteinExistence type="predicted"/>
<evidence type="ECO:0000313" key="6">
    <source>
        <dbReference type="EMBL" id="MEL1245626.1"/>
    </source>
</evidence>